<dbReference type="GO" id="GO:0009279">
    <property type="term" value="C:cell outer membrane"/>
    <property type="evidence" value="ECO:0007669"/>
    <property type="project" value="UniProtKB-SubCell"/>
</dbReference>
<geneLocation type="plasmid" evidence="4 5">
    <name>pFA3</name>
</geneLocation>
<name>A0AAU9DCR1_9BACT</name>
<dbReference type="KEGG" id="fax:FUAX_46910"/>
<sequence length="697" mass="78785">MRTIYALLWTLYFQITFHRGRGNPRAFRSVRTFFFIMRKTFLFIIAFSLFSHFVLAQADTLFLNEIVVTGNADKGFEKKHSLSNIDDILSRSSNIGLVRRGNYAAEPRMLGFSGGQIMTTVAGMKIFGACTDKMDPVSSYVETANLRSVNATSSDSSAENACVAGGSLDFCLHEANYNESKTFSGNFGTGYFSASQGKEAFGVLDYSGDKLALRYSGSYRAHDNYRAGGGDKVSFSHYNKTNHLISGKYKLNDRNWVTADVLYDRAWDVGYPALPMDVSLAEAFLFGAAYNITPRNSDIENIEWKVYANKVKHIMDDSERPDVPVRMDMPGETRTYGTYLKISGQKKKHGFTAKADFYNSLHKAEMTMYPPENNGPEMYMETWPDVFRNNMAIYIGDRFAFADNFTLNTDARIEFARSNPGSEFGKKQFEIFGNEINADNRLLYSFASDIKNNIGDMAHALGISISERQPTVSEQYGFYLFNSEDGYDYVGRPDIDNEQTFKAQYVVEYNTTKLSVKTETYFAWLRDYISGVIDPNLDRMTIGAKGVKVFRNRENARQYGANVYATYSLAKYWSARTNLRYTAGQYQDDNDNWQNMPQLLPLNGNVSLSFQKEKLSLTAESEFATAQNQTDPNFGESETAGYAIANLRGAYSFGKKNTYNIEAGIENILDKKYRSHLDWGGIPRPGRNVYLTLNLAF</sequence>
<keyword evidence="5" id="KW-1185">Reference proteome</keyword>
<reference evidence="4 5" key="1">
    <citation type="submission" date="2021-12" db="EMBL/GenBank/DDBJ databases">
        <title>Genome sequencing of bacteria with rrn-lacking chromosome and rrn-plasmid.</title>
        <authorList>
            <person name="Anda M."/>
            <person name="Iwasaki W."/>
        </authorList>
    </citation>
    <scope>NUCLEOTIDE SEQUENCE [LARGE SCALE GENOMIC DNA]</scope>
    <source>
        <strain evidence="4 5">DSM 100852</strain>
        <plasmid evidence="4 5">pFA3</plasmid>
    </source>
</reference>
<evidence type="ECO:0000256" key="3">
    <source>
        <dbReference type="ARBA" id="ARBA00023237"/>
    </source>
</evidence>
<evidence type="ECO:0000256" key="2">
    <source>
        <dbReference type="ARBA" id="ARBA00023136"/>
    </source>
</evidence>
<evidence type="ECO:0000313" key="5">
    <source>
        <dbReference type="Proteomes" id="UP001348817"/>
    </source>
</evidence>
<dbReference type="InterPro" id="IPR036942">
    <property type="entry name" value="Beta-barrel_TonB_sf"/>
</dbReference>
<keyword evidence="3" id="KW-0998">Cell outer membrane</keyword>
<comment type="subcellular location">
    <subcellularLocation>
        <location evidence="1">Cell outer membrane</location>
    </subcellularLocation>
</comment>
<evidence type="ECO:0000313" key="4">
    <source>
        <dbReference type="EMBL" id="BDD12259.1"/>
    </source>
</evidence>
<dbReference type="EMBL" id="AP025317">
    <property type="protein sequence ID" value="BDD12259.1"/>
    <property type="molecule type" value="Genomic_DNA"/>
</dbReference>
<evidence type="ECO:0000256" key="1">
    <source>
        <dbReference type="ARBA" id="ARBA00004442"/>
    </source>
</evidence>
<keyword evidence="2" id="KW-0472">Membrane</keyword>
<accession>A0AAU9DCR1</accession>
<proteinExistence type="predicted"/>
<keyword evidence="4" id="KW-0614">Plasmid</keyword>
<dbReference type="Gene3D" id="2.40.170.20">
    <property type="entry name" value="TonB-dependent receptor, beta-barrel domain"/>
    <property type="match status" value="1"/>
</dbReference>
<gene>
    <name evidence="4" type="ORF">FUAX_46910</name>
</gene>
<dbReference type="AlphaFoldDB" id="A0AAU9DCR1"/>
<organism evidence="4 5">
    <name type="scientific">Fulvitalea axinellae</name>
    <dbReference type="NCBI Taxonomy" id="1182444"/>
    <lineage>
        <taxon>Bacteria</taxon>
        <taxon>Pseudomonadati</taxon>
        <taxon>Bacteroidota</taxon>
        <taxon>Cytophagia</taxon>
        <taxon>Cytophagales</taxon>
        <taxon>Persicobacteraceae</taxon>
        <taxon>Fulvitalea</taxon>
    </lineage>
</organism>
<dbReference type="Proteomes" id="UP001348817">
    <property type="component" value="Plasmid pFA3"/>
</dbReference>
<protein>
    <submittedName>
        <fullName evidence="4">Ligand-gated channel</fullName>
    </submittedName>
</protein>
<dbReference type="SUPFAM" id="SSF56935">
    <property type="entry name" value="Porins"/>
    <property type="match status" value="1"/>
</dbReference>